<sequence>MDQSVEMSQAQYPVLKQPEPMPSSAPPYDHSYDQPASVYPNYTYPALSQPVAMPGGAGPTAPNVVIVNQQTPYVVPPTGQPQNIRDWSTGMCSCCEDVTGCLYCTFCFPCFSCTLARKMNECCLGPLCCPGFLVAMRSKMRGQHGIRGSIFDDVCGMTFCTPCMAHQMYRELDKCSFTIFKGKIIETKLSILCNRPSSEN</sequence>
<evidence type="ECO:0000313" key="5">
    <source>
        <dbReference type="Proteomes" id="UP000015101"/>
    </source>
</evidence>
<dbReference type="Proteomes" id="UP000015101">
    <property type="component" value="Unassembled WGS sequence"/>
</dbReference>
<feature type="region of interest" description="Disordered" evidence="2">
    <location>
        <begin position="1"/>
        <end position="27"/>
    </location>
</feature>
<dbReference type="eggNOG" id="ENOG502SB99">
    <property type="taxonomic scope" value="Eukaryota"/>
</dbReference>
<dbReference type="AlphaFoldDB" id="T1FS77"/>
<dbReference type="HOGENOM" id="CLU_083147_5_1_1"/>
<dbReference type="RefSeq" id="XP_009013072.1">
    <property type="nucleotide sequence ID" value="XM_009014824.1"/>
</dbReference>
<dbReference type="EnsemblMetazoa" id="HelroT190700">
    <property type="protein sequence ID" value="HelroP190700"/>
    <property type="gene ID" value="HelroG190700"/>
</dbReference>
<dbReference type="KEGG" id="hro:HELRODRAFT_190700"/>
<dbReference type="CTD" id="20211674"/>
<dbReference type="PANTHER" id="PTHR15907">
    <property type="entry name" value="DUF614 FAMILY PROTEIN-RELATED"/>
    <property type="match status" value="1"/>
</dbReference>
<dbReference type="NCBIfam" id="TIGR01571">
    <property type="entry name" value="A_thal_Cys_rich"/>
    <property type="match status" value="1"/>
</dbReference>
<organism evidence="4 5">
    <name type="scientific">Helobdella robusta</name>
    <name type="common">Californian leech</name>
    <dbReference type="NCBI Taxonomy" id="6412"/>
    <lineage>
        <taxon>Eukaryota</taxon>
        <taxon>Metazoa</taxon>
        <taxon>Spiralia</taxon>
        <taxon>Lophotrochozoa</taxon>
        <taxon>Annelida</taxon>
        <taxon>Clitellata</taxon>
        <taxon>Hirudinea</taxon>
        <taxon>Rhynchobdellida</taxon>
        <taxon>Glossiphoniidae</taxon>
        <taxon>Helobdella</taxon>
    </lineage>
</organism>
<dbReference type="OMA" id="NACCFAC"/>
<dbReference type="EMBL" id="AMQM01003157">
    <property type="status" value="NOT_ANNOTATED_CDS"/>
    <property type="molecule type" value="Genomic_DNA"/>
</dbReference>
<comment type="similarity">
    <text evidence="1">Belongs to the cornifelin family.</text>
</comment>
<dbReference type="InterPro" id="IPR006461">
    <property type="entry name" value="PLAC_motif_containing"/>
</dbReference>
<evidence type="ECO:0000256" key="1">
    <source>
        <dbReference type="ARBA" id="ARBA00009024"/>
    </source>
</evidence>
<dbReference type="GeneID" id="20211674"/>
<feature type="compositionally biased region" description="Polar residues" evidence="2">
    <location>
        <begin position="1"/>
        <end position="11"/>
    </location>
</feature>
<evidence type="ECO:0000256" key="2">
    <source>
        <dbReference type="SAM" id="MobiDB-lite"/>
    </source>
</evidence>
<dbReference type="EMBL" id="KB096023">
    <property type="protein sequence ID" value="ESO09050.1"/>
    <property type="molecule type" value="Genomic_DNA"/>
</dbReference>
<reference evidence="3 5" key="2">
    <citation type="journal article" date="2013" name="Nature">
        <title>Insights into bilaterian evolution from three spiralian genomes.</title>
        <authorList>
            <person name="Simakov O."/>
            <person name="Marletaz F."/>
            <person name="Cho S.J."/>
            <person name="Edsinger-Gonzales E."/>
            <person name="Havlak P."/>
            <person name="Hellsten U."/>
            <person name="Kuo D.H."/>
            <person name="Larsson T."/>
            <person name="Lv J."/>
            <person name="Arendt D."/>
            <person name="Savage R."/>
            <person name="Osoegawa K."/>
            <person name="de Jong P."/>
            <person name="Grimwood J."/>
            <person name="Chapman J.A."/>
            <person name="Shapiro H."/>
            <person name="Aerts A."/>
            <person name="Otillar R.P."/>
            <person name="Terry A.Y."/>
            <person name="Boore J.L."/>
            <person name="Grigoriev I.V."/>
            <person name="Lindberg D.R."/>
            <person name="Seaver E.C."/>
            <person name="Weisblat D.A."/>
            <person name="Putnam N.H."/>
            <person name="Rokhsar D.S."/>
        </authorList>
    </citation>
    <scope>NUCLEOTIDE SEQUENCE</scope>
</reference>
<accession>T1FS77</accession>
<dbReference type="Pfam" id="PF04749">
    <property type="entry name" value="PLAC8"/>
    <property type="match status" value="1"/>
</dbReference>
<dbReference type="OrthoDB" id="1045822at2759"/>
<protein>
    <submittedName>
        <fullName evidence="3 4">Uncharacterized protein</fullName>
    </submittedName>
</protein>
<evidence type="ECO:0000313" key="4">
    <source>
        <dbReference type="EnsemblMetazoa" id="HelroP190700"/>
    </source>
</evidence>
<dbReference type="STRING" id="6412.T1FS77"/>
<evidence type="ECO:0000313" key="3">
    <source>
        <dbReference type="EMBL" id="ESO09050.1"/>
    </source>
</evidence>
<dbReference type="InParanoid" id="T1FS77"/>
<keyword evidence="5" id="KW-1185">Reference proteome</keyword>
<reference evidence="4" key="3">
    <citation type="submission" date="2015-06" db="UniProtKB">
        <authorList>
            <consortium name="EnsemblMetazoa"/>
        </authorList>
    </citation>
    <scope>IDENTIFICATION</scope>
</reference>
<proteinExistence type="inferred from homology"/>
<gene>
    <name evidence="4" type="primary">20211674</name>
    <name evidence="3" type="ORF">HELRODRAFT_190700</name>
</gene>
<name>T1FS77_HELRO</name>
<reference evidence="5" key="1">
    <citation type="submission" date="2012-12" db="EMBL/GenBank/DDBJ databases">
        <authorList>
            <person name="Hellsten U."/>
            <person name="Grimwood J."/>
            <person name="Chapman J.A."/>
            <person name="Shapiro H."/>
            <person name="Aerts A."/>
            <person name="Otillar R.P."/>
            <person name="Terry A.Y."/>
            <person name="Boore J.L."/>
            <person name="Simakov O."/>
            <person name="Marletaz F."/>
            <person name="Cho S.-J."/>
            <person name="Edsinger-Gonzales E."/>
            <person name="Havlak P."/>
            <person name="Kuo D.-H."/>
            <person name="Larsson T."/>
            <person name="Lv J."/>
            <person name="Arendt D."/>
            <person name="Savage R."/>
            <person name="Osoegawa K."/>
            <person name="de Jong P."/>
            <person name="Lindberg D.R."/>
            <person name="Seaver E.C."/>
            <person name="Weisblat D.A."/>
            <person name="Putnam N.H."/>
            <person name="Grigoriev I.V."/>
            <person name="Rokhsar D.S."/>
        </authorList>
    </citation>
    <scope>NUCLEOTIDE SEQUENCE</scope>
</reference>